<dbReference type="Gene3D" id="3.90.1200.10">
    <property type="match status" value="1"/>
</dbReference>
<dbReference type="InterPro" id="IPR011009">
    <property type="entry name" value="Kinase-like_dom_sf"/>
</dbReference>
<dbReference type="Gene3D" id="3.30.200.20">
    <property type="entry name" value="Phosphorylase Kinase, domain 1"/>
    <property type="match status" value="1"/>
</dbReference>
<dbReference type="InterPro" id="IPR051678">
    <property type="entry name" value="AGP_Transferase"/>
</dbReference>
<organism evidence="2 3">
    <name type="scientific">Pararhizobium polonicum</name>
    <dbReference type="NCBI Taxonomy" id="1612624"/>
    <lineage>
        <taxon>Bacteria</taxon>
        <taxon>Pseudomonadati</taxon>
        <taxon>Pseudomonadota</taxon>
        <taxon>Alphaproteobacteria</taxon>
        <taxon>Hyphomicrobiales</taxon>
        <taxon>Rhizobiaceae</taxon>
        <taxon>Rhizobium/Agrobacterium group</taxon>
        <taxon>Pararhizobium</taxon>
    </lineage>
</organism>
<accession>A0A1C7NSN3</accession>
<dbReference type="EMBL" id="LGLV01000026">
    <property type="protein sequence ID" value="OBZ92015.1"/>
    <property type="molecule type" value="Genomic_DNA"/>
</dbReference>
<sequence>MKTLDLSDCRDAITAAFPGLSTAPFTLATAGWDSVAVDVDDRLIFKFPRHITAEKALLREAQLLSVIRPQVSIPVPDLRIHAGPPLFSIHEKLKGAHLVAGDYGRLPEDARQRLGEMLGRFYAELHRLDSARMVAAGAGPVAPWLTVDVVRAKALPLLKNDLRARSDTLIAAFAALPPDPHGVTYGFFDGHGWNMAFDHAAGRLNGIYDFADSGFAPLHQEFIYSNFVSPDLTERTMSAYERLTGRAIDRRRVAILTGFHRLSELAELADDPEHAPEMVRNVEKWAGMAEL</sequence>
<dbReference type="SUPFAM" id="SSF56112">
    <property type="entry name" value="Protein kinase-like (PK-like)"/>
    <property type="match status" value="1"/>
</dbReference>
<dbReference type="Pfam" id="PF01636">
    <property type="entry name" value="APH"/>
    <property type="match status" value="1"/>
</dbReference>
<evidence type="ECO:0000313" key="2">
    <source>
        <dbReference type="EMBL" id="OBZ92015.1"/>
    </source>
</evidence>
<feature type="domain" description="Aminoglycoside phosphotransferase" evidence="1">
    <location>
        <begin position="29"/>
        <end position="253"/>
    </location>
</feature>
<comment type="caution">
    <text evidence="2">The sequence shown here is derived from an EMBL/GenBank/DDBJ whole genome shotgun (WGS) entry which is preliminary data.</text>
</comment>
<dbReference type="OrthoDB" id="1550312at2"/>
<keyword evidence="3" id="KW-1185">Reference proteome</keyword>
<dbReference type="PATRIC" id="fig|1612624.7.peg.3964"/>
<dbReference type="RefSeq" id="WP_068959238.1">
    <property type="nucleotide sequence ID" value="NZ_LGLV01000026.1"/>
</dbReference>
<name>A0A1C7NSN3_9HYPH</name>
<dbReference type="PANTHER" id="PTHR21310">
    <property type="entry name" value="AMINOGLYCOSIDE PHOSPHOTRANSFERASE-RELATED-RELATED"/>
    <property type="match status" value="1"/>
</dbReference>
<reference evidence="2 3" key="1">
    <citation type="journal article" date="2016" name="Syst. Appl. Microbiol.">
        <title>Pararhizobium polonicum sp. nov. isolated from tumors on stone fruit rootstocks.</title>
        <authorList>
            <person name="Pulawska J."/>
            <person name="Kuzmanovic N."/>
            <person name="Willems A."/>
            <person name="Pothier J.F."/>
        </authorList>
    </citation>
    <scope>NUCLEOTIDE SEQUENCE [LARGE SCALE GENOMIC DNA]</scope>
    <source>
        <strain evidence="2 3">F5.1</strain>
    </source>
</reference>
<dbReference type="PANTHER" id="PTHR21310:SF15">
    <property type="entry name" value="AMINOGLYCOSIDE PHOSPHOTRANSFERASE DOMAIN-CONTAINING PROTEIN"/>
    <property type="match status" value="1"/>
</dbReference>
<gene>
    <name evidence="2" type="ORF">ADU59_28905</name>
</gene>
<evidence type="ECO:0000259" key="1">
    <source>
        <dbReference type="Pfam" id="PF01636"/>
    </source>
</evidence>
<protein>
    <submittedName>
        <fullName evidence="2">Aminoglycoside resistance protein</fullName>
    </submittedName>
</protein>
<evidence type="ECO:0000313" key="3">
    <source>
        <dbReference type="Proteomes" id="UP000093111"/>
    </source>
</evidence>
<dbReference type="InterPro" id="IPR002575">
    <property type="entry name" value="Aminoglycoside_PTrfase"/>
</dbReference>
<dbReference type="Proteomes" id="UP000093111">
    <property type="component" value="Unassembled WGS sequence"/>
</dbReference>
<dbReference type="AlphaFoldDB" id="A0A1C7NSN3"/>
<proteinExistence type="predicted"/>
<dbReference type="STRING" id="1612624.ADU59_28905"/>